<sequence>MNTKKTIIASSLFLAVVLLTSYLVSKPNHFGDTVTSVGAGNAETITSAKATNQRLLDDALNHKIVKIHSDNVPSLAGIEHETNILTDSEGNLRVDESLKELFEFYLSSIGEEPFEQVLQRIQSELDSQLKSPALEQALSLLKRYVDYKIELVSIDQEAPSPLVHSNSAIENIKHQKSQLSALRSSYFDPVEYQQFFEQEELYDNYMISRIEITRDQALDEETKRQNIDALEQTLPEEIRSVRKKVSLHGNLYARAEKMKSEGFSNEAVFQIREESLGTEAAEALAKLDDDRAQWQKRLTGYKQQRDAIIDSGLSQADQLRAINNIIDVNFSGTERLRVRALNSSL</sequence>
<comment type="similarity">
    <text evidence="3 16">Belongs to the lipase chaperone family.</text>
</comment>
<dbReference type="Pfam" id="PF03280">
    <property type="entry name" value="Lipase_chap"/>
    <property type="match status" value="1"/>
</dbReference>
<evidence type="ECO:0000256" key="1">
    <source>
        <dbReference type="ARBA" id="ARBA00003280"/>
    </source>
</evidence>
<evidence type="ECO:0000256" key="6">
    <source>
        <dbReference type="ARBA" id="ARBA00022519"/>
    </source>
</evidence>
<keyword evidence="12 16" id="KW-0143">Chaperone</keyword>
<dbReference type="InterPro" id="IPR004961">
    <property type="entry name" value="Lipase_chaperone"/>
</dbReference>
<evidence type="ECO:0000256" key="9">
    <source>
        <dbReference type="ARBA" id="ARBA00022989"/>
    </source>
</evidence>
<evidence type="ECO:0000256" key="8">
    <source>
        <dbReference type="ARBA" id="ARBA00022963"/>
    </source>
</evidence>
<gene>
    <name evidence="16" type="primary">lifO</name>
    <name evidence="17" type="ORF">NKI27_10380</name>
</gene>
<evidence type="ECO:0000256" key="3">
    <source>
        <dbReference type="ARBA" id="ARBA00010358"/>
    </source>
</evidence>
<evidence type="ECO:0000313" key="18">
    <source>
        <dbReference type="Proteomes" id="UP001163739"/>
    </source>
</evidence>
<name>A0ABY6MXE8_9ALTE</name>
<keyword evidence="6 16" id="KW-0997">Cell inner membrane</keyword>
<evidence type="ECO:0000256" key="10">
    <source>
        <dbReference type="ARBA" id="ARBA00023098"/>
    </source>
</evidence>
<evidence type="ECO:0000256" key="4">
    <source>
        <dbReference type="ARBA" id="ARBA00019692"/>
    </source>
</evidence>
<keyword evidence="18" id="KW-1185">Reference proteome</keyword>
<proteinExistence type="inferred from homology"/>
<keyword evidence="10 16" id="KW-0443">Lipid metabolism</keyword>
<evidence type="ECO:0000256" key="16">
    <source>
        <dbReference type="HAMAP-Rule" id="MF_00790"/>
    </source>
</evidence>
<comment type="subcellular location">
    <subcellularLocation>
        <location evidence="2">Cell inner membrane</location>
        <topology evidence="2">Single-pass membrane protein</topology>
        <orientation evidence="2">Periplasmic side</orientation>
    </subcellularLocation>
</comment>
<keyword evidence="9 16" id="KW-1133">Transmembrane helix</keyword>
<dbReference type="HAMAP" id="MF_00790">
    <property type="entry name" value="Lipase_chap"/>
    <property type="match status" value="1"/>
</dbReference>
<evidence type="ECO:0000256" key="7">
    <source>
        <dbReference type="ARBA" id="ARBA00022692"/>
    </source>
</evidence>
<keyword evidence="11 16" id="KW-0472">Membrane</keyword>
<evidence type="ECO:0000256" key="15">
    <source>
        <dbReference type="ARBA" id="ARBA00033028"/>
    </source>
</evidence>
<evidence type="ECO:0000256" key="12">
    <source>
        <dbReference type="ARBA" id="ARBA00023186"/>
    </source>
</evidence>
<accession>A0ABY6MXE8</accession>
<evidence type="ECO:0000256" key="14">
    <source>
        <dbReference type="ARBA" id="ARBA00031542"/>
    </source>
</evidence>
<dbReference type="EMBL" id="CP100390">
    <property type="protein sequence ID" value="UZE94496.1"/>
    <property type="molecule type" value="Genomic_DNA"/>
</dbReference>
<organism evidence="17 18">
    <name type="scientific">Alkalimarinus alittae</name>
    <dbReference type="NCBI Taxonomy" id="2961619"/>
    <lineage>
        <taxon>Bacteria</taxon>
        <taxon>Pseudomonadati</taxon>
        <taxon>Pseudomonadota</taxon>
        <taxon>Gammaproteobacteria</taxon>
        <taxon>Alteromonadales</taxon>
        <taxon>Alteromonadaceae</taxon>
        <taxon>Alkalimarinus</taxon>
    </lineage>
</organism>
<evidence type="ECO:0000256" key="11">
    <source>
        <dbReference type="ARBA" id="ARBA00023136"/>
    </source>
</evidence>
<keyword evidence="7 16" id="KW-0812">Transmembrane</keyword>
<keyword evidence="5 16" id="KW-1003">Cell membrane</keyword>
<evidence type="ECO:0000313" key="17">
    <source>
        <dbReference type="EMBL" id="UZE94496.1"/>
    </source>
</evidence>
<dbReference type="SUPFAM" id="SSF158855">
    <property type="entry name" value="Lipase chaperone-like"/>
    <property type="match status" value="1"/>
</dbReference>
<reference evidence="17" key="1">
    <citation type="submission" date="2022-06" db="EMBL/GenBank/DDBJ databases">
        <title>Alkalimarinus sp. nov., isolated from gut of a Alitta virens.</title>
        <authorList>
            <person name="Yang A.I."/>
            <person name="Shin N.-R."/>
        </authorList>
    </citation>
    <scope>NUCLEOTIDE SEQUENCE</scope>
    <source>
        <strain evidence="17">A2M4</strain>
    </source>
</reference>
<protein>
    <recommendedName>
        <fullName evidence="4 16">Lipase chaperone</fullName>
    </recommendedName>
    <alternativeName>
        <fullName evidence="16">Lipase activator protein</fullName>
    </alternativeName>
    <alternativeName>
        <fullName evidence="15 16">Lipase foldase</fullName>
    </alternativeName>
    <alternativeName>
        <fullName evidence="13 16">Lipase helper protein</fullName>
    </alternativeName>
    <alternativeName>
        <fullName evidence="14 16">Lipase modulator</fullName>
    </alternativeName>
</protein>
<evidence type="ECO:0000256" key="2">
    <source>
        <dbReference type="ARBA" id="ARBA00004383"/>
    </source>
</evidence>
<comment type="function">
    <text evidence="1 16">May be involved in the folding of the extracellular lipase during its passage through the periplasm.</text>
</comment>
<dbReference type="RefSeq" id="WP_265045988.1">
    <property type="nucleotide sequence ID" value="NZ_CP100390.1"/>
</dbReference>
<keyword evidence="8 16" id="KW-0442">Lipid degradation</keyword>
<evidence type="ECO:0000256" key="5">
    <source>
        <dbReference type="ARBA" id="ARBA00022475"/>
    </source>
</evidence>
<evidence type="ECO:0000256" key="13">
    <source>
        <dbReference type="ARBA" id="ARBA00030948"/>
    </source>
</evidence>
<dbReference type="Proteomes" id="UP001163739">
    <property type="component" value="Chromosome"/>
</dbReference>